<dbReference type="OrthoDB" id="3052633at2759"/>
<keyword evidence="1" id="KW-0472">Membrane</keyword>
<evidence type="ECO:0000259" key="2">
    <source>
        <dbReference type="Pfam" id="PF20151"/>
    </source>
</evidence>
<dbReference type="InterPro" id="IPR045340">
    <property type="entry name" value="DUF6533"/>
</dbReference>
<proteinExistence type="predicted"/>
<feature type="domain" description="DUF6533" evidence="2">
    <location>
        <begin position="21"/>
        <end position="65"/>
    </location>
</feature>
<feature type="transmembrane region" description="Helical" evidence="1">
    <location>
        <begin position="146"/>
        <end position="165"/>
    </location>
</feature>
<dbReference type="STRING" id="1314783.A0A165KGV9"/>
<dbReference type="EMBL" id="KV429251">
    <property type="protein sequence ID" value="KZT63118.1"/>
    <property type="molecule type" value="Genomic_DNA"/>
</dbReference>
<evidence type="ECO:0000313" key="4">
    <source>
        <dbReference type="Proteomes" id="UP000076727"/>
    </source>
</evidence>
<accession>A0A165KGV9</accession>
<keyword evidence="1" id="KW-1133">Transmembrane helix</keyword>
<organism evidence="3 4">
    <name type="scientific">Daedalea quercina L-15889</name>
    <dbReference type="NCBI Taxonomy" id="1314783"/>
    <lineage>
        <taxon>Eukaryota</taxon>
        <taxon>Fungi</taxon>
        <taxon>Dikarya</taxon>
        <taxon>Basidiomycota</taxon>
        <taxon>Agaricomycotina</taxon>
        <taxon>Agaricomycetes</taxon>
        <taxon>Polyporales</taxon>
        <taxon>Fomitopsis</taxon>
    </lineage>
</organism>
<reference evidence="3 4" key="1">
    <citation type="journal article" date="2016" name="Mol. Biol. Evol.">
        <title>Comparative Genomics of Early-Diverging Mushroom-Forming Fungi Provides Insights into the Origins of Lignocellulose Decay Capabilities.</title>
        <authorList>
            <person name="Nagy L.G."/>
            <person name="Riley R."/>
            <person name="Tritt A."/>
            <person name="Adam C."/>
            <person name="Daum C."/>
            <person name="Floudas D."/>
            <person name="Sun H."/>
            <person name="Yadav J.S."/>
            <person name="Pangilinan J."/>
            <person name="Larsson K.H."/>
            <person name="Matsuura K."/>
            <person name="Barry K."/>
            <person name="Labutti K."/>
            <person name="Kuo R."/>
            <person name="Ohm R.A."/>
            <person name="Bhattacharya S.S."/>
            <person name="Shirouzu T."/>
            <person name="Yoshinaga Y."/>
            <person name="Martin F.M."/>
            <person name="Grigoriev I.V."/>
            <person name="Hibbett D.S."/>
        </authorList>
    </citation>
    <scope>NUCLEOTIDE SEQUENCE [LARGE SCALE GENOMIC DNA]</scope>
    <source>
        <strain evidence="3 4">L-15889</strain>
    </source>
</reference>
<feature type="transmembrane region" description="Helical" evidence="1">
    <location>
        <begin position="186"/>
        <end position="207"/>
    </location>
</feature>
<sequence length="316" mass="34552">MSDDATAAIASIINSQYVQNCCNFAAFTIYLYDHAITLGDQIDHIWRRRFSAVTTVFALLHLSTIAVYVLYIVLVPLTECEPYVFLHRTTGVLMSFTIGAIAALRVYAINGRDVRLPTLILSLTLMTAAGNAYYSASLATEMLPPPINSCTIYPVNLALYVNTWWNTYGLKKLARETDQGVSLTHLILRDGTIYFIVLLLLEVISAIGQYVAALAGVPAFTFALETVVLSRFLLDLRQAALRLTINPGPGRIRNTSSSSSGSIASLTEIQFNSHILGSLGGSLAFGFSNDGYPESTDESTETERSEDVMDIVEVLL</sequence>
<keyword evidence="1" id="KW-0812">Transmembrane</keyword>
<dbReference type="AlphaFoldDB" id="A0A165KGV9"/>
<keyword evidence="4" id="KW-1185">Reference proteome</keyword>
<feature type="transmembrane region" description="Helical" evidence="1">
    <location>
        <begin position="116"/>
        <end position="134"/>
    </location>
</feature>
<protein>
    <recommendedName>
        <fullName evidence="2">DUF6533 domain-containing protein</fullName>
    </recommendedName>
</protein>
<evidence type="ECO:0000313" key="3">
    <source>
        <dbReference type="EMBL" id="KZT63118.1"/>
    </source>
</evidence>
<feature type="transmembrane region" description="Helical" evidence="1">
    <location>
        <begin position="85"/>
        <end position="104"/>
    </location>
</feature>
<feature type="transmembrane region" description="Helical" evidence="1">
    <location>
        <begin position="213"/>
        <end position="234"/>
    </location>
</feature>
<feature type="transmembrane region" description="Helical" evidence="1">
    <location>
        <begin position="50"/>
        <end position="73"/>
    </location>
</feature>
<name>A0A165KGV9_9APHY</name>
<evidence type="ECO:0000256" key="1">
    <source>
        <dbReference type="SAM" id="Phobius"/>
    </source>
</evidence>
<dbReference type="Pfam" id="PF20151">
    <property type="entry name" value="DUF6533"/>
    <property type="match status" value="1"/>
</dbReference>
<gene>
    <name evidence="3" type="ORF">DAEQUDRAFT_770902</name>
</gene>
<dbReference type="Proteomes" id="UP000076727">
    <property type="component" value="Unassembled WGS sequence"/>
</dbReference>